<name>A0ABN8UI66_9GAMM</name>
<sequence>MSTMKKSIILNNTSIGLSNEPYIIAEISGNHNGDIERAKKLIQVAKESGAHAVKMQTYTADTMTINCHKPDFCIEGGLWDGKNLYQLYEWAHTPWEWHQTLFNYAKTLNITLFSSPFDETAVDFLESLDTPAYKIASFELVDHLLIAKVAQTLKPIIMSTGMASYEEIASAIKVAKQNGNKELIVLHCISGYPTPIADSNLKTIQRLQQDFDVHVGLSDHTLGTTAAITATALGAVVIEKHFTLSREDGGPDAAFSLEPDELKHLCDSTKDAWQSLGQANYDLRDAEAANLQFRRSIYVVEDIKKGDILCEQNIRRIRPGFGLAPKHYQSILGKRATQDISRGTPLSWELCK</sequence>
<dbReference type="InterPro" id="IPR006190">
    <property type="entry name" value="SAF_AFP_Neu5Ac"/>
</dbReference>
<dbReference type="SUPFAM" id="SSF51569">
    <property type="entry name" value="Aldolase"/>
    <property type="match status" value="1"/>
</dbReference>
<dbReference type="InterPro" id="IPR013785">
    <property type="entry name" value="Aldolase_TIM"/>
</dbReference>
<dbReference type="PROSITE" id="PS50844">
    <property type="entry name" value="AFP_LIKE"/>
    <property type="match status" value="1"/>
</dbReference>
<dbReference type="CDD" id="cd11615">
    <property type="entry name" value="SAF_NeuB_like"/>
    <property type="match status" value="1"/>
</dbReference>
<dbReference type="NCBIfam" id="TIGR03586">
    <property type="entry name" value="PseI"/>
    <property type="match status" value="1"/>
</dbReference>
<dbReference type="PANTHER" id="PTHR42966:SF2">
    <property type="entry name" value="PSEUDAMINIC ACID SYNTHASE"/>
    <property type="match status" value="1"/>
</dbReference>
<dbReference type="InterPro" id="IPR013974">
    <property type="entry name" value="SAF"/>
</dbReference>
<keyword evidence="2" id="KW-0808">Transferase</keyword>
<protein>
    <submittedName>
        <fullName evidence="2">Pseudaminic acid synthase</fullName>
        <ecNumber evidence="2">2.5.1.97</ecNumber>
    </submittedName>
</protein>
<organism evidence="2 3">
    <name type="scientific">Pseudoalteromonas holothuriae</name>
    <dbReference type="NCBI Taxonomy" id="2963714"/>
    <lineage>
        <taxon>Bacteria</taxon>
        <taxon>Pseudomonadati</taxon>
        <taxon>Pseudomonadota</taxon>
        <taxon>Gammaproteobacteria</taxon>
        <taxon>Alteromonadales</taxon>
        <taxon>Pseudoalteromonadaceae</taxon>
        <taxon>Pseudoalteromonas</taxon>
    </lineage>
</organism>
<dbReference type="EMBL" id="CAMAPD010000004">
    <property type="protein sequence ID" value="CAH9054270.1"/>
    <property type="molecule type" value="Genomic_DNA"/>
</dbReference>
<dbReference type="Proteomes" id="UP001152485">
    <property type="component" value="Unassembled WGS sequence"/>
</dbReference>
<accession>A0ABN8UI66</accession>
<feature type="domain" description="AFP-like" evidence="1">
    <location>
        <begin position="296"/>
        <end position="352"/>
    </location>
</feature>
<dbReference type="Gene3D" id="3.20.20.70">
    <property type="entry name" value="Aldolase class I"/>
    <property type="match status" value="1"/>
</dbReference>
<evidence type="ECO:0000313" key="2">
    <source>
        <dbReference type="EMBL" id="CAH9054270.1"/>
    </source>
</evidence>
<dbReference type="GO" id="GO:0016740">
    <property type="term" value="F:transferase activity"/>
    <property type="evidence" value="ECO:0007669"/>
    <property type="project" value="UniProtKB-KW"/>
</dbReference>
<dbReference type="InterPro" id="IPR013132">
    <property type="entry name" value="PseI/NeuA/B-like_N"/>
</dbReference>
<dbReference type="SUPFAM" id="SSF51269">
    <property type="entry name" value="AFP III-like domain"/>
    <property type="match status" value="1"/>
</dbReference>
<dbReference type="InterPro" id="IPR036732">
    <property type="entry name" value="AFP_Neu5c_C_sf"/>
</dbReference>
<dbReference type="InterPro" id="IPR020030">
    <property type="entry name" value="Pseudaminic_synth_PseI"/>
</dbReference>
<proteinExistence type="predicted"/>
<evidence type="ECO:0000313" key="3">
    <source>
        <dbReference type="Proteomes" id="UP001152485"/>
    </source>
</evidence>
<dbReference type="EC" id="2.5.1.97" evidence="2"/>
<gene>
    <name evidence="2" type="primary">pseI</name>
    <name evidence="2" type="ORF">PSECIP111951_00998</name>
</gene>
<dbReference type="Gene3D" id="3.90.1210.10">
    <property type="entry name" value="Antifreeze-like/N-acetylneuraminic acid synthase C-terminal domain"/>
    <property type="match status" value="1"/>
</dbReference>
<comment type="caution">
    <text evidence="2">The sequence shown here is derived from an EMBL/GenBank/DDBJ whole genome shotgun (WGS) entry which is preliminary data.</text>
</comment>
<dbReference type="PANTHER" id="PTHR42966">
    <property type="entry name" value="N-ACETYLNEURAMINATE SYNTHASE"/>
    <property type="match status" value="1"/>
</dbReference>
<dbReference type="SMART" id="SM00858">
    <property type="entry name" value="SAF"/>
    <property type="match status" value="1"/>
</dbReference>
<dbReference type="InterPro" id="IPR051690">
    <property type="entry name" value="PseI-like"/>
</dbReference>
<dbReference type="InterPro" id="IPR057736">
    <property type="entry name" value="SAF_PseI/NeuA/NeuB"/>
</dbReference>
<evidence type="ECO:0000259" key="1">
    <source>
        <dbReference type="PROSITE" id="PS50844"/>
    </source>
</evidence>
<reference evidence="2 3" key="1">
    <citation type="submission" date="2022-07" db="EMBL/GenBank/DDBJ databases">
        <authorList>
            <person name="Criscuolo A."/>
        </authorList>
    </citation>
    <scope>NUCLEOTIDE SEQUENCE [LARGE SCALE GENOMIC DNA]</scope>
    <source>
        <strain evidence="3">CIP 111951</strain>
    </source>
</reference>
<dbReference type="Pfam" id="PF08666">
    <property type="entry name" value="SAF"/>
    <property type="match status" value="1"/>
</dbReference>
<dbReference type="Pfam" id="PF03102">
    <property type="entry name" value="NeuB"/>
    <property type="match status" value="1"/>
</dbReference>